<dbReference type="InterPro" id="IPR005135">
    <property type="entry name" value="Endo/exonuclease/phosphatase"/>
</dbReference>
<keyword evidence="2" id="KW-0540">Nuclease</keyword>
<dbReference type="Gene3D" id="3.60.10.10">
    <property type="entry name" value="Endonuclease/exonuclease/phosphatase"/>
    <property type="match status" value="1"/>
</dbReference>
<evidence type="ECO:0000259" key="1">
    <source>
        <dbReference type="Pfam" id="PF03372"/>
    </source>
</evidence>
<keyword evidence="2" id="KW-0378">Hydrolase</keyword>
<dbReference type="AlphaFoldDB" id="A0AAD6VS72"/>
<feature type="domain" description="Endonuclease/exonuclease/phosphatase" evidence="1">
    <location>
        <begin position="19"/>
        <end position="216"/>
    </location>
</feature>
<dbReference type="GO" id="GO:0004519">
    <property type="term" value="F:endonuclease activity"/>
    <property type="evidence" value="ECO:0007669"/>
    <property type="project" value="UniProtKB-KW"/>
</dbReference>
<dbReference type="Pfam" id="PF03372">
    <property type="entry name" value="Exo_endo_phos"/>
    <property type="match status" value="1"/>
</dbReference>
<keyword evidence="2" id="KW-0255">Endonuclease</keyword>
<evidence type="ECO:0000313" key="3">
    <source>
        <dbReference type="Proteomes" id="UP001219525"/>
    </source>
</evidence>
<dbReference type="EMBL" id="JARJCW010000009">
    <property type="protein sequence ID" value="KAJ7220472.1"/>
    <property type="molecule type" value="Genomic_DNA"/>
</dbReference>
<evidence type="ECO:0000313" key="2">
    <source>
        <dbReference type="EMBL" id="KAJ7220472.1"/>
    </source>
</evidence>
<sequence length="332" mass="37894">MNGLRANSLSQSGHKWHEIHSILHAKQLGILIVTETHMSTTQVQEINASYMNKRLKLFNYKYPDNPATKGVVIVLNREITNIEGVGVHYLIPGQAMLAIIPWHGKKTLTVLASYAAAETDDDKIRYWDELCNLSLTLDLPVPDVVGGDFNLVTSPLDRLPHRMDPDAVVATYLRFAHLLELKDGWHSNNPDAKAYTHLNSRGTMSRIDWLLVSPTLMKNCCNWEISNFSGSLADHKMVSVRISAPGTPYIGKGRWAMPQFLLYDKDFMAYANKEACKPEDAMDLVRTDDENAQTRCKTFKDNVQEFAKKRVKLRWEQWSRKRKFLKERGMCS</sequence>
<dbReference type="InterPro" id="IPR036691">
    <property type="entry name" value="Endo/exonu/phosph_ase_sf"/>
</dbReference>
<proteinExistence type="predicted"/>
<reference evidence="2" key="1">
    <citation type="submission" date="2023-03" db="EMBL/GenBank/DDBJ databases">
        <title>Massive genome expansion in bonnet fungi (Mycena s.s.) driven by repeated elements and novel gene families across ecological guilds.</title>
        <authorList>
            <consortium name="Lawrence Berkeley National Laboratory"/>
            <person name="Harder C.B."/>
            <person name="Miyauchi S."/>
            <person name="Viragh M."/>
            <person name="Kuo A."/>
            <person name="Thoen E."/>
            <person name="Andreopoulos B."/>
            <person name="Lu D."/>
            <person name="Skrede I."/>
            <person name="Drula E."/>
            <person name="Henrissat B."/>
            <person name="Morin E."/>
            <person name="Kohler A."/>
            <person name="Barry K."/>
            <person name="LaButti K."/>
            <person name="Morin E."/>
            <person name="Salamov A."/>
            <person name="Lipzen A."/>
            <person name="Mereny Z."/>
            <person name="Hegedus B."/>
            <person name="Baldrian P."/>
            <person name="Stursova M."/>
            <person name="Weitz H."/>
            <person name="Taylor A."/>
            <person name="Grigoriev I.V."/>
            <person name="Nagy L.G."/>
            <person name="Martin F."/>
            <person name="Kauserud H."/>
        </authorList>
    </citation>
    <scope>NUCLEOTIDE SEQUENCE</scope>
    <source>
        <strain evidence="2">9144</strain>
    </source>
</reference>
<organism evidence="2 3">
    <name type="scientific">Mycena pura</name>
    <dbReference type="NCBI Taxonomy" id="153505"/>
    <lineage>
        <taxon>Eukaryota</taxon>
        <taxon>Fungi</taxon>
        <taxon>Dikarya</taxon>
        <taxon>Basidiomycota</taxon>
        <taxon>Agaricomycotina</taxon>
        <taxon>Agaricomycetes</taxon>
        <taxon>Agaricomycetidae</taxon>
        <taxon>Agaricales</taxon>
        <taxon>Marasmiineae</taxon>
        <taxon>Mycenaceae</taxon>
        <taxon>Mycena</taxon>
    </lineage>
</organism>
<gene>
    <name evidence="2" type="ORF">GGX14DRAFT_354389</name>
</gene>
<protein>
    <submittedName>
        <fullName evidence="2">Endonuclease/exonuclease/phosphatase</fullName>
    </submittedName>
</protein>
<comment type="caution">
    <text evidence="2">The sequence shown here is derived from an EMBL/GenBank/DDBJ whole genome shotgun (WGS) entry which is preliminary data.</text>
</comment>
<dbReference type="SUPFAM" id="SSF56219">
    <property type="entry name" value="DNase I-like"/>
    <property type="match status" value="1"/>
</dbReference>
<dbReference type="Proteomes" id="UP001219525">
    <property type="component" value="Unassembled WGS sequence"/>
</dbReference>
<name>A0AAD6VS72_9AGAR</name>
<keyword evidence="3" id="KW-1185">Reference proteome</keyword>
<accession>A0AAD6VS72</accession>